<reference evidence="2" key="1">
    <citation type="journal article" date="2023" name="Mol. Phylogenet. Evol.">
        <title>Genome-scale phylogeny and comparative genomics of the fungal order Sordariales.</title>
        <authorList>
            <person name="Hensen N."/>
            <person name="Bonometti L."/>
            <person name="Westerberg I."/>
            <person name="Brannstrom I.O."/>
            <person name="Guillou S."/>
            <person name="Cros-Aarteil S."/>
            <person name="Calhoun S."/>
            <person name="Haridas S."/>
            <person name="Kuo A."/>
            <person name="Mondo S."/>
            <person name="Pangilinan J."/>
            <person name="Riley R."/>
            <person name="LaButti K."/>
            <person name="Andreopoulos B."/>
            <person name="Lipzen A."/>
            <person name="Chen C."/>
            <person name="Yan M."/>
            <person name="Daum C."/>
            <person name="Ng V."/>
            <person name="Clum A."/>
            <person name="Steindorff A."/>
            <person name="Ohm R.A."/>
            <person name="Martin F."/>
            <person name="Silar P."/>
            <person name="Natvig D.O."/>
            <person name="Lalanne C."/>
            <person name="Gautier V."/>
            <person name="Ament-Velasquez S.L."/>
            <person name="Kruys A."/>
            <person name="Hutchinson M.I."/>
            <person name="Powell A.J."/>
            <person name="Barry K."/>
            <person name="Miller A.N."/>
            <person name="Grigoriev I.V."/>
            <person name="Debuchy R."/>
            <person name="Gladieux P."/>
            <person name="Hiltunen Thoren M."/>
            <person name="Johannesson H."/>
        </authorList>
    </citation>
    <scope>NUCLEOTIDE SEQUENCE</scope>
    <source>
        <strain evidence="2">CBS 532.94</strain>
    </source>
</reference>
<organism evidence="2 3">
    <name type="scientific">Achaetomium macrosporum</name>
    <dbReference type="NCBI Taxonomy" id="79813"/>
    <lineage>
        <taxon>Eukaryota</taxon>
        <taxon>Fungi</taxon>
        <taxon>Dikarya</taxon>
        <taxon>Ascomycota</taxon>
        <taxon>Pezizomycotina</taxon>
        <taxon>Sordariomycetes</taxon>
        <taxon>Sordariomycetidae</taxon>
        <taxon>Sordariales</taxon>
        <taxon>Chaetomiaceae</taxon>
        <taxon>Achaetomium</taxon>
    </lineage>
</organism>
<comment type="caution">
    <text evidence="2">The sequence shown here is derived from an EMBL/GenBank/DDBJ whole genome shotgun (WGS) entry which is preliminary data.</text>
</comment>
<proteinExistence type="predicted"/>
<evidence type="ECO:0000313" key="3">
    <source>
        <dbReference type="Proteomes" id="UP001303760"/>
    </source>
</evidence>
<accession>A0AAN7C6Z0</accession>
<name>A0AAN7C6Z0_9PEZI</name>
<protein>
    <submittedName>
        <fullName evidence="2">Uncharacterized protein</fullName>
    </submittedName>
</protein>
<reference evidence="2" key="2">
    <citation type="submission" date="2023-05" db="EMBL/GenBank/DDBJ databases">
        <authorList>
            <consortium name="Lawrence Berkeley National Laboratory"/>
            <person name="Steindorff A."/>
            <person name="Hensen N."/>
            <person name="Bonometti L."/>
            <person name="Westerberg I."/>
            <person name="Brannstrom I.O."/>
            <person name="Guillou S."/>
            <person name="Cros-Aarteil S."/>
            <person name="Calhoun S."/>
            <person name="Haridas S."/>
            <person name="Kuo A."/>
            <person name="Mondo S."/>
            <person name="Pangilinan J."/>
            <person name="Riley R."/>
            <person name="Labutti K."/>
            <person name="Andreopoulos B."/>
            <person name="Lipzen A."/>
            <person name="Chen C."/>
            <person name="Yanf M."/>
            <person name="Daum C."/>
            <person name="Ng V."/>
            <person name="Clum A."/>
            <person name="Ohm R."/>
            <person name="Martin F."/>
            <person name="Silar P."/>
            <person name="Natvig D."/>
            <person name="Lalanne C."/>
            <person name="Gautier V."/>
            <person name="Ament-Velasquez S.L."/>
            <person name="Kruys A."/>
            <person name="Hutchinson M.I."/>
            <person name="Powell A.J."/>
            <person name="Barry K."/>
            <person name="Miller A.N."/>
            <person name="Grigoriev I.V."/>
            <person name="Debuchy R."/>
            <person name="Gladieux P."/>
            <person name="Thoren M.H."/>
            <person name="Johannesson H."/>
        </authorList>
    </citation>
    <scope>NUCLEOTIDE SEQUENCE</scope>
    <source>
        <strain evidence="2">CBS 532.94</strain>
    </source>
</reference>
<feature type="region of interest" description="Disordered" evidence="1">
    <location>
        <begin position="251"/>
        <end position="273"/>
    </location>
</feature>
<sequence length="361" mass="41176">MLRSSNSLADLGAFIRASPTVLRCFVSAKFLILRDVMINEPGPAIRDALIMSLTDNIDMAPWVPPLDDDTAADLARLTRLVLNFVDLYASLRRRYFRDALDLLRRMGRQPNGTSPHRPSLMRSQVHASLHHPCFDMPDRADSFFATAVSLFESWELEQMSTMAHFVADLIYALRLLDKHTPRPKPLPPTNQHHSQQYLSLPALYTQLVAAQRSNNTFLGELRRQPGLYGGKMHGCGSLIRWLRGSHRWPKRPEHRRSLSTATRPPTRRGSGVHAWNGQRVRRWGKDMVPQRPPDADWDKHNRVTDLLQRWWLGLVFWDRDRGEALLGAKVLEGCRPGWLALYLVSGEVKSVTALEQQSSEA</sequence>
<dbReference type="AlphaFoldDB" id="A0AAN7C6Z0"/>
<dbReference type="Proteomes" id="UP001303760">
    <property type="component" value="Unassembled WGS sequence"/>
</dbReference>
<dbReference type="EMBL" id="MU860196">
    <property type="protein sequence ID" value="KAK4236385.1"/>
    <property type="molecule type" value="Genomic_DNA"/>
</dbReference>
<gene>
    <name evidence="2" type="ORF">C8A03DRAFT_35725</name>
</gene>
<evidence type="ECO:0000313" key="2">
    <source>
        <dbReference type="EMBL" id="KAK4236385.1"/>
    </source>
</evidence>
<keyword evidence="3" id="KW-1185">Reference proteome</keyword>
<evidence type="ECO:0000256" key="1">
    <source>
        <dbReference type="SAM" id="MobiDB-lite"/>
    </source>
</evidence>